<dbReference type="InterPro" id="IPR013154">
    <property type="entry name" value="ADH-like_N"/>
</dbReference>
<dbReference type="EMBL" id="JAXAFO010000001">
    <property type="protein sequence ID" value="MDX6847817.1"/>
    <property type="molecule type" value="Genomic_DNA"/>
</dbReference>
<dbReference type="Pfam" id="PF00107">
    <property type="entry name" value="ADH_zinc_N"/>
    <property type="match status" value="1"/>
</dbReference>
<gene>
    <name evidence="4" type="ORF">SCD92_00510</name>
</gene>
<dbReference type="InterPro" id="IPR020843">
    <property type="entry name" value="ER"/>
</dbReference>
<evidence type="ECO:0000256" key="1">
    <source>
        <dbReference type="ARBA" id="ARBA00022857"/>
    </source>
</evidence>
<dbReference type="SMART" id="SM00829">
    <property type="entry name" value="PKS_ER"/>
    <property type="match status" value="1"/>
</dbReference>
<accession>A0ABU4RUI8</accession>
<dbReference type="InterPro" id="IPR036291">
    <property type="entry name" value="NAD(P)-bd_dom_sf"/>
</dbReference>
<dbReference type="RefSeq" id="WP_319835045.1">
    <property type="nucleotide sequence ID" value="NZ_JAXAFO010000001.1"/>
</dbReference>
<reference evidence="4 5" key="1">
    <citation type="submission" date="2023-11" db="EMBL/GenBank/DDBJ databases">
        <title>Gilvimarinus fulvus sp. nov., isolated from the surface of Kelp.</title>
        <authorList>
            <person name="Sun Y.Y."/>
            <person name="Gong Y."/>
            <person name="Du Z.J."/>
        </authorList>
    </citation>
    <scope>NUCLEOTIDE SEQUENCE [LARGE SCALE GENOMIC DNA]</scope>
    <source>
        <strain evidence="4 5">SDUM040013</strain>
    </source>
</reference>
<dbReference type="Gene3D" id="3.40.50.720">
    <property type="entry name" value="NAD(P)-binding Rossmann-like Domain"/>
    <property type="match status" value="1"/>
</dbReference>
<name>A0ABU4RUI8_9GAMM</name>
<evidence type="ECO:0000313" key="5">
    <source>
        <dbReference type="Proteomes" id="UP001273505"/>
    </source>
</evidence>
<dbReference type="InterPro" id="IPR014189">
    <property type="entry name" value="Quinone_OxRdtase_PIG3"/>
</dbReference>
<dbReference type="InterPro" id="IPR011032">
    <property type="entry name" value="GroES-like_sf"/>
</dbReference>
<evidence type="ECO:0000259" key="3">
    <source>
        <dbReference type="SMART" id="SM00829"/>
    </source>
</evidence>
<proteinExistence type="predicted"/>
<dbReference type="CDD" id="cd05276">
    <property type="entry name" value="p53_inducible_oxidoreductase"/>
    <property type="match status" value="1"/>
</dbReference>
<keyword evidence="1" id="KW-0521">NADP</keyword>
<feature type="domain" description="Enoyl reductase (ER)" evidence="3">
    <location>
        <begin position="10"/>
        <end position="320"/>
    </location>
</feature>
<dbReference type="SUPFAM" id="SSF50129">
    <property type="entry name" value="GroES-like"/>
    <property type="match status" value="1"/>
</dbReference>
<protein>
    <submittedName>
        <fullName evidence="4">NAD(P)H-quinone oxidoreductase</fullName>
    </submittedName>
</protein>
<keyword evidence="2" id="KW-0560">Oxidoreductase</keyword>
<keyword evidence="5" id="KW-1185">Reference proteome</keyword>
<dbReference type="PANTHER" id="PTHR48106:SF8">
    <property type="entry name" value="OS02G0805600 PROTEIN"/>
    <property type="match status" value="1"/>
</dbReference>
<dbReference type="PANTHER" id="PTHR48106">
    <property type="entry name" value="QUINONE OXIDOREDUCTASE PIG3-RELATED"/>
    <property type="match status" value="1"/>
</dbReference>
<dbReference type="Proteomes" id="UP001273505">
    <property type="component" value="Unassembled WGS sequence"/>
</dbReference>
<dbReference type="SUPFAM" id="SSF51735">
    <property type="entry name" value="NAD(P)-binding Rossmann-fold domains"/>
    <property type="match status" value="1"/>
</dbReference>
<sequence length="324" mass="34446">MMQAIECSGHRAEDLKLVETTKPIVAANQLLIKVMAAGVNRPDILQRQGFYPPPANADSRLGLEVAGTVAAVGKGVSQWQLGDRVCALVNGGGYAQYCVAEAGQVLPIPAGLTAVQAASLPETYFTVWHNLFQRANLMAGERVLIHGGSGGIGTTAVQLAAYMGAEVVTTAGSARKCNFLETLGATRAINYRSEDFVSVVRGMGGANVILDIIGGDYIARNFKAAASEARIVNIAFLQGSKVNIDLLPVMLKRLEFTGSTLRSQSDAIKAKIAQELKQAIWPLLETGAVRPVVTQEFLMQDASQAHALMESGEHMGKLVLINEV</sequence>
<organism evidence="4 5">
    <name type="scientific">Gilvimarinus gilvus</name>
    <dbReference type="NCBI Taxonomy" id="3058038"/>
    <lineage>
        <taxon>Bacteria</taxon>
        <taxon>Pseudomonadati</taxon>
        <taxon>Pseudomonadota</taxon>
        <taxon>Gammaproteobacteria</taxon>
        <taxon>Cellvibrionales</taxon>
        <taxon>Cellvibrionaceae</taxon>
        <taxon>Gilvimarinus</taxon>
    </lineage>
</organism>
<evidence type="ECO:0000313" key="4">
    <source>
        <dbReference type="EMBL" id="MDX6847817.1"/>
    </source>
</evidence>
<dbReference type="InterPro" id="IPR013149">
    <property type="entry name" value="ADH-like_C"/>
</dbReference>
<comment type="caution">
    <text evidence="4">The sequence shown here is derived from an EMBL/GenBank/DDBJ whole genome shotgun (WGS) entry which is preliminary data.</text>
</comment>
<dbReference type="Pfam" id="PF08240">
    <property type="entry name" value="ADH_N"/>
    <property type="match status" value="1"/>
</dbReference>
<dbReference type="Gene3D" id="3.90.180.10">
    <property type="entry name" value="Medium-chain alcohol dehydrogenases, catalytic domain"/>
    <property type="match status" value="1"/>
</dbReference>
<evidence type="ECO:0000256" key="2">
    <source>
        <dbReference type="ARBA" id="ARBA00023002"/>
    </source>
</evidence>
<dbReference type="NCBIfam" id="TIGR02824">
    <property type="entry name" value="quinone_pig3"/>
    <property type="match status" value="1"/>
</dbReference>